<sequence length="260" mass="30969">MALDLSGSYDTPVVFHCYWNGVLNEKHLYSILSCYYFHVHRNKHSIILWLENNTSNEYNEAIKPYATIRDFSLVEETPAFFEKSAPSPSAITFYSDFVRTVLLYKYGGIWFDLDCLFLRSFEPLLHQFGTEICLYRWQQQNYPNNAIYISLKPEDERMKENCELILDHSRGWGFQDAKITYDMPLDILVLPCNWFDPSWTEHPYQFEFDHLFEATEIGYTLDTFFTGSFCYHWHNKWNVPVHETSPIRQLIREMQANLLD</sequence>
<dbReference type="InterPro" id="IPR029044">
    <property type="entry name" value="Nucleotide-diphossugar_trans"/>
</dbReference>
<dbReference type="AlphaFoldDB" id="A0A6C0K1Z5"/>
<dbReference type="Pfam" id="PF04488">
    <property type="entry name" value="Gly_transf_sug"/>
    <property type="match status" value="1"/>
</dbReference>
<name>A0A6C0K1Z5_9ZZZZ</name>
<proteinExistence type="predicted"/>
<dbReference type="Gene3D" id="3.90.550.20">
    <property type="match status" value="1"/>
</dbReference>
<evidence type="ECO:0000313" key="1">
    <source>
        <dbReference type="EMBL" id="QHU11116.1"/>
    </source>
</evidence>
<reference evidence="1" key="1">
    <citation type="journal article" date="2020" name="Nature">
        <title>Giant virus diversity and host interactions through global metagenomics.</title>
        <authorList>
            <person name="Schulz F."/>
            <person name="Roux S."/>
            <person name="Paez-Espino D."/>
            <person name="Jungbluth S."/>
            <person name="Walsh D.A."/>
            <person name="Denef V.J."/>
            <person name="McMahon K.D."/>
            <person name="Konstantinidis K.T."/>
            <person name="Eloe-Fadrosh E.A."/>
            <person name="Kyrpides N.C."/>
            <person name="Woyke T."/>
        </authorList>
    </citation>
    <scope>NUCLEOTIDE SEQUENCE</scope>
    <source>
        <strain evidence="1">GVMAG-S-1101165-84</strain>
    </source>
</reference>
<accession>A0A6C0K1Z5</accession>
<protein>
    <recommendedName>
        <fullName evidence="2">Glycosyltransferase</fullName>
    </recommendedName>
</protein>
<dbReference type="SUPFAM" id="SSF53448">
    <property type="entry name" value="Nucleotide-diphospho-sugar transferases"/>
    <property type="match status" value="1"/>
</dbReference>
<dbReference type="EMBL" id="MN740779">
    <property type="protein sequence ID" value="QHU11116.1"/>
    <property type="molecule type" value="Genomic_DNA"/>
</dbReference>
<evidence type="ECO:0008006" key="2">
    <source>
        <dbReference type="Google" id="ProtNLM"/>
    </source>
</evidence>
<dbReference type="InterPro" id="IPR007577">
    <property type="entry name" value="GlycoTrfase_DXD_sugar-bd_CS"/>
</dbReference>
<organism evidence="1">
    <name type="scientific">viral metagenome</name>
    <dbReference type="NCBI Taxonomy" id="1070528"/>
    <lineage>
        <taxon>unclassified sequences</taxon>
        <taxon>metagenomes</taxon>
        <taxon>organismal metagenomes</taxon>
    </lineage>
</organism>